<dbReference type="EMBL" id="NBIV01000073">
    <property type="protein sequence ID" value="PXF45031.1"/>
    <property type="molecule type" value="Genomic_DNA"/>
</dbReference>
<comment type="caution">
    <text evidence="1">The sequence shown here is derived from an EMBL/GenBank/DDBJ whole genome shotgun (WGS) entry which is preliminary data.</text>
</comment>
<gene>
    <name evidence="1" type="ORF">BWQ96_05204</name>
</gene>
<dbReference type="Proteomes" id="UP000247409">
    <property type="component" value="Unassembled WGS sequence"/>
</dbReference>
<dbReference type="OrthoDB" id="109271at2759"/>
<name>A0A2V3ISD3_9FLOR</name>
<keyword evidence="2" id="KW-1185">Reference proteome</keyword>
<dbReference type="AlphaFoldDB" id="A0A2V3ISD3"/>
<protein>
    <submittedName>
        <fullName evidence="1">Uncharacterized protein</fullName>
    </submittedName>
</protein>
<proteinExistence type="predicted"/>
<accession>A0A2V3ISD3</accession>
<sequence>MLARLLKVQSVLTYIPFVLVDERTARGIDPEFELPPALISLISSPAFWTRVKEVHDVPHLIATFIGLLESDSATMADGYASFVATLLTIRASSFLNAAQKQMLESSLYRRWNRVYNPGHSLAFHCDPY</sequence>
<reference evidence="1 2" key="1">
    <citation type="journal article" date="2018" name="Mol. Biol. Evol.">
        <title>Analysis of the draft genome of the red seaweed Gracilariopsis chorda provides insights into genome size evolution in Rhodophyta.</title>
        <authorList>
            <person name="Lee J."/>
            <person name="Yang E.C."/>
            <person name="Graf L."/>
            <person name="Yang J.H."/>
            <person name="Qiu H."/>
            <person name="Zel Zion U."/>
            <person name="Chan C.X."/>
            <person name="Stephens T.G."/>
            <person name="Weber A.P.M."/>
            <person name="Boo G.H."/>
            <person name="Boo S.M."/>
            <person name="Kim K.M."/>
            <person name="Shin Y."/>
            <person name="Jung M."/>
            <person name="Lee S.J."/>
            <person name="Yim H.S."/>
            <person name="Lee J.H."/>
            <person name="Bhattacharya D."/>
            <person name="Yoon H.S."/>
        </authorList>
    </citation>
    <scope>NUCLEOTIDE SEQUENCE [LARGE SCALE GENOMIC DNA]</scope>
    <source>
        <strain evidence="1 2">SKKU-2015</strain>
        <tissue evidence="1">Whole body</tissue>
    </source>
</reference>
<evidence type="ECO:0000313" key="2">
    <source>
        <dbReference type="Proteomes" id="UP000247409"/>
    </source>
</evidence>
<organism evidence="1 2">
    <name type="scientific">Gracilariopsis chorda</name>
    <dbReference type="NCBI Taxonomy" id="448386"/>
    <lineage>
        <taxon>Eukaryota</taxon>
        <taxon>Rhodophyta</taxon>
        <taxon>Florideophyceae</taxon>
        <taxon>Rhodymeniophycidae</taxon>
        <taxon>Gracilariales</taxon>
        <taxon>Gracilariaceae</taxon>
        <taxon>Gracilariopsis</taxon>
    </lineage>
</organism>
<evidence type="ECO:0000313" key="1">
    <source>
        <dbReference type="EMBL" id="PXF45031.1"/>
    </source>
</evidence>